<dbReference type="KEGG" id="vg:26613391"/>
<dbReference type="SUPFAM" id="SSF48726">
    <property type="entry name" value="Immunoglobulin"/>
    <property type="match status" value="1"/>
</dbReference>
<dbReference type="InterPro" id="IPR012473">
    <property type="entry name" value="Fibritin_C"/>
</dbReference>
<dbReference type="InterPro" id="IPR007110">
    <property type="entry name" value="Ig-like_dom"/>
</dbReference>
<dbReference type="Pfam" id="PF07921">
    <property type="entry name" value="Fibritin_C"/>
    <property type="match status" value="1"/>
</dbReference>
<evidence type="ECO:0000313" key="3">
    <source>
        <dbReference type="Proteomes" id="UP000203408"/>
    </source>
</evidence>
<protein>
    <submittedName>
        <fullName evidence="2">Whisker protein</fullName>
    </submittedName>
</protein>
<feature type="domain" description="Ig-like" evidence="1">
    <location>
        <begin position="497"/>
        <end position="579"/>
    </location>
</feature>
<accession>A0A0K1LPQ9</accession>
<dbReference type="GeneID" id="26613391"/>
<dbReference type="SUPFAM" id="SSF58046">
    <property type="entry name" value="Fibritin"/>
    <property type="match status" value="1"/>
</dbReference>
<evidence type="ECO:0000259" key="1">
    <source>
        <dbReference type="PROSITE" id="PS50835"/>
    </source>
</evidence>
<dbReference type="SMART" id="SM00409">
    <property type="entry name" value="IG"/>
    <property type="match status" value="1"/>
</dbReference>
<dbReference type="InterPro" id="IPR013783">
    <property type="entry name" value="Ig-like_fold"/>
</dbReference>
<dbReference type="Pfam" id="PF13927">
    <property type="entry name" value="Ig_3"/>
    <property type="match status" value="1"/>
</dbReference>
<evidence type="ECO:0000313" key="2">
    <source>
        <dbReference type="EMBL" id="AKU44512.1"/>
    </source>
</evidence>
<dbReference type="EMBL" id="KT001918">
    <property type="protein sequence ID" value="AKU44512.1"/>
    <property type="molecule type" value="Genomic_DNA"/>
</dbReference>
<reference evidence="2 3" key="1">
    <citation type="journal article" date="2015" name="Genome Announc.">
        <title>Complete Genome Sequence of Carbapenemase-Producing Klebsiella pneumoniae Myophage Matisse.</title>
        <authorList>
            <person name="Provasek V.E."/>
            <person name="Lessor L.E."/>
            <person name="Cahill J.L."/>
            <person name="Rasche E.S."/>
            <person name="Kuty Everett G.F."/>
        </authorList>
    </citation>
    <scope>NUCLEOTIDE SEQUENCE [LARGE SCALE GENOMIC DNA]</scope>
</reference>
<dbReference type="Proteomes" id="UP000203408">
    <property type="component" value="Segment"/>
</dbReference>
<dbReference type="InterPro" id="IPR003599">
    <property type="entry name" value="Ig_sub"/>
</dbReference>
<dbReference type="Gene3D" id="2.60.40.10">
    <property type="entry name" value="Immunoglobulins"/>
    <property type="match status" value="1"/>
</dbReference>
<keyword evidence="3" id="KW-1185">Reference proteome</keyword>
<gene>
    <name evidence="2" type="ORF">CPT_Matisse208</name>
</gene>
<organism evidence="2 3">
    <name type="scientific">Klebsiella phage Matisse</name>
    <dbReference type="NCBI Taxonomy" id="1675607"/>
    <lineage>
        <taxon>Viruses</taxon>
        <taxon>Duplodnaviria</taxon>
        <taxon>Heunggongvirae</taxon>
        <taxon>Uroviricota</taxon>
        <taxon>Caudoviricetes</taxon>
        <taxon>Pantevenvirales</taxon>
        <taxon>Straboviridae</taxon>
        <taxon>Slopekvirus</taxon>
        <taxon>Slopekvirus matisse</taxon>
    </lineage>
</organism>
<sequence length="583" mass="62895">MIIDKLNPLPKIPFVDGVPDDATTQTKIIWIKNGETLDGSPDKVSNTGSLNRTGVNIQQNAVQLEQNTITHNDKINEVIDQVNLITENIDAIGDESVIKKVNQLDQDVRALTLSNTQTQNKVAQLTLSVNAQNDEIGEYDPEKDPKHRTIRNDIIYIKKEVGSYPGFNVDGDVDPSSTGTGLKYRVLSNQRAISMQETRITKLEDDWALSEVGQLTEEVKELRAEMGDSGLATTRSIYARIKILEDGSIVMQNELDAINSYIGRTSSSTSSINDRVNSLENSVSSLATQINDPVTGITAQIATINGQIGTASAQGSIRYDIAETKRRLMDMEMILGESGDDGLQGQVAILTGDVGEDSDPTSIKGRLSVVEGELRTNTSALWELQGVVGNSSSGLVATSQQVNKEIYGDGVSSDPVTRAGLKTTTRNLFTQVGDNAEGNETGIYALIADLNKRVEDLEALNIAQALADRVTIEDLNAKLALYIKEADADLRYESKNPPLSFGTNLTGDTEYTTGDPLSLSVTMTGGVSPLSYQWTKNGVNVGTNANTFTIDSLQPSDSGTYKVTVTDASHKVIVSDELAITVA</sequence>
<proteinExistence type="predicted"/>
<dbReference type="Gene3D" id="1.20.5.320">
    <property type="entry name" value="6-Phosphogluconate Dehydrogenase, domain 3"/>
    <property type="match status" value="1"/>
</dbReference>
<dbReference type="PROSITE" id="PS50835">
    <property type="entry name" value="IG_LIKE"/>
    <property type="match status" value="1"/>
</dbReference>
<dbReference type="RefSeq" id="YP_009194452.1">
    <property type="nucleotide sequence ID" value="NC_028750.1"/>
</dbReference>
<dbReference type="InterPro" id="IPR036179">
    <property type="entry name" value="Ig-like_dom_sf"/>
</dbReference>
<name>A0A0K1LPQ9_9CAUD</name>